<sequence>MFDKLSNLLIIQIITEIEDNVDLVCLLLTCKHFYHNSSLKRLIRFKVDVRVFDKGIVSDKFTTIVNRFNLNSFKDILDNSISNQHIIVPPNKNYPKWLKDRISANNTADTSCVTTVFLNYDESNSSKQLDSLYKIPSIETLFIHDLGENSVVDLTSISSLPNLQRLTVCAGELNLSPHTSLSLTKLTLSLSNIPPQNAFISLKSLVYLKMDLLEEDNDQEEHVMDSLCLDLSSLLNLETFKFREDGFDEFTDYDDDIINIILPPSLKIMSIFSKRTQIPSGNKYIMPVLEKLYVVQSLLIDEKISLSLTPSLKKLVIYQCDEPIPSNLIPSNLEKLTVYRYPGHKDTLGLVVFPPSLTHLSIKGDYLEPSVRLPQSLIKLNITTDYLTVTLPQHLKKLVWTIGSRSKKIYPNLELSSSNNYPLHLETLNFYNIVGHFTIKVPPVTKYLSIPLYSSTKIYSISSRITVTKPIDQQSQQQQLWLPHNTTHLTCYSKNRPNMVFRLDEVINHTNVGYLTIIVETKTFQFTIQRLDSDNRNVLVLEKQTLQGGIITQRKTLNNQQQQHQHYDPIYIYLDTYFEIQPNKNITISGGTCDLLESQKNKKPKQIHKATFQSFLLNTYK</sequence>
<proteinExistence type="predicted"/>
<gene>
    <name evidence="1" type="ORF">DFA_02402</name>
</gene>
<accession>F4PZC6</accession>
<keyword evidence="2" id="KW-1185">Reference proteome</keyword>
<dbReference type="RefSeq" id="XP_004366788.1">
    <property type="nucleotide sequence ID" value="XM_004366731.1"/>
</dbReference>
<evidence type="ECO:0000313" key="1">
    <source>
        <dbReference type="EMBL" id="EGG19155.1"/>
    </source>
</evidence>
<dbReference type="AlphaFoldDB" id="F4PZC6"/>
<dbReference type="Proteomes" id="UP000007797">
    <property type="component" value="Unassembled WGS sequence"/>
</dbReference>
<evidence type="ECO:0008006" key="3">
    <source>
        <dbReference type="Google" id="ProtNLM"/>
    </source>
</evidence>
<name>F4PZC6_CACFS</name>
<dbReference type="GeneID" id="14871090"/>
<evidence type="ECO:0000313" key="2">
    <source>
        <dbReference type="Proteomes" id="UP000007797"/>
    </source>
</evidence>
<organism evidence="1 2">
    <name type="scientific">Cavenderia fasciculata</name>
    <name type="common">Slime mold</name>
    <name type="synonym">Dictyostelium fasciculatum</name>
    <dbReference type="NCBI Taxonomy" id="261658"/>
    <lineage>
        <taxon>Eukaryota</taxon>
        <taxon>Amoebozoa</taxon>
        <taxon>Evosea</taxon>
        <taxon>Eumycetozoa</taxon>
        <taxon>Dictyostelia</taxon>
        <taxon>Acytosteliales</taxon>
        <taxon>Cavenderiaceae</taxon>
        <taxon>Cavenderia</taxon>
    </lineage>
</organism>
<reference evidence="2" key="1">
    <citation type="journal article" date="2011" name="Genome Res.">
        <title>Phylogeny-wide analysis of social amoeba genomes highlights ancient origins for complex intercellular communication.</title>
        <authorList>
            <person name="Heidel A.J."/>
            <person name="Lawal H.M."/>
            <person name="Felder M."/>
            <person name="Schilde C."/>
            <person name="Helps N.R."/>
            <person name="Tunggal B."/>
            <person name="Rivero F."/>
            <person name="John U."/>
            <person name="Schleicher M."/>
            <person name="Eichinger L."/>
            <person name="Platzer M."/>
            <person name="Noegel A.A."/>
            <person name="Schaap P."/>
            <person name="Gloeckner G."/>
        </authorList>
    </citation>
    <scope>NUCLEOTIDE SEQUENCE [LARGE SCALE GENOMIC DNA]</scope>
    <source>
        <strain evidence="2">SH3</strain>
    </source>
</reference>
<dbReference type="EMBL" id="GL883016">
    <property type="protein sequence ID" value="EGG19155.1"/>
    <property type="molecule type" value="Genomic_DNA"/>
</dbReference>
<dbReference type="STRING" id="1054147.F4PZC6"/>
<dbReference type="KEGG" id="dfa:DFA_02402"/>
<protein>
    <recommendedName>
        <fullName evidence="3">FNIP repeat-containing protein</fullName>
    </recommendedName>
</protein>